<dbReference type="Gene3D" id="3.30.200.20">
    <property type="entry name" value="Phosphorylase Kinase, domain 1"/>
    <property type="match status" value="1"/>
</dbReference>
<gene>
    <name evidence="12" type="ORF">BASA50_003745</name>
</gene>
<dbReference type="EMBL" id="JAFCIX010000102">
    <property type="protein sequence ID" value="KAH6598711.1"/>
    <property type="molecule type" value="Genomic_DNA"/>
</dbReference>
<evidence type="ECO:0000256" key="1">
    <source>
        <dbReference type="ARBA" id="ARBA00004340"/>
    </source>
</evidence>
<keyword evidence="3" id="KW-0723">Serine/threonine-protein kinase</keyword>
<dbReference type="PROSITE" id="PS50011">
    <property type="entry name" value="PROTEIN_KINASE_DOM"/>
    <property type="match status" value="1"/>
</dbReference>
<comment type="catalytic activity">
    <reaction evidence="8">
        <text>L-threonyl-[protein] + ATP = O-phospho-L-threonyl-[protein] + ADP + H(+)</text>
        <dbReference type="Rhea" id="RHEA:46608"/>
        <dbReference type="Rhea" id="RHEA-COMP:11060"/>
        <dbReference type="Rhea" id="RHEA-COMP:11605"/>
        <dbReference type="ChEBI" id="CHEBI:15378"/>
        <dbReference type="ChEBI" id="CHEBI:30013"/>
        <dbReference type="ChEBI" id="CHEBI:30616"/>
        <dbReference type="ChEBI" id="CHEBI:61977"/>
        <dbReference type="ChEBI" id="CHEBI:456216"/>
        <dbReference type="EC" id="2.7.11.1"/>
    </reaction>
</comment>
<evidence type="ECO:0000256" key="10">
    <source>
        <dbReference type="SAM" id="MobiDB-lite"/>
    </source>
</evidence>
<dbReference type="Pfam" id="PF00069">
    <property type="entry name" value="Pkinase"/>
    <property type="match status" value="1"/>
</dbReference>
<reference evidence="12 13" key="1">
    <citation type="submission" date="2021-02" db="EMBL/GenBank/DDBJ databases">
        <title>Variation within the Batrachochytrium salamandrivorans European outbreak.</title>
        <authorList>
            <person name="Kelly M."/>
            <person name="Pasmans F."/>
            <person name="Shea T.P."/>
            <person name="Munoz J.F."/>
            <person name="Carranza S."/>
            <person name="Cuomo C.A."/>
            <person name="Martel A."/>
        </authorList>
    </citation>
    <scope>NUCLEOTIDE SEQUENCE [LARGE SCALE GENOMIC DNA]</scope>
    <source>
        <strain evidence="12 13">AMFP18/2</strain>
    </source>
</reference>
<feature type="region of interest" description="Disordered" evidence="10">
    <location>
        <begin position="94"/>
        <end position="117"/>
    </location>
</feature>
<sequence>MSDPLLWVLPHFITHYAGQTTQGDTNDGDAVDKVSGSNDAPKQDTDLPQRVHPLRLKRPLQESSTHDQNDASSSADLQPDEECKGGYWLRKTSKSCPQQQSLPESQSSTLHDPPQSDEIPLLARVGRFKIKSYIQSWGTDWYREFIASKTRYFQSEYSLLGELGQGHHGMICLAARKSDGKKIAYKSIPKSKLREYASESTPPPRCHIPNPLVLSDEQPTKQCTPSRPPNLMLPYEFMMQMYLSQPGHENPYVPIVLDYIILKDKYILIMEYCDEKWMDLSKYVKEKGPLDIETARDIIKEVVNAMISLKQHDIVHEDIHASNVMYNTETSKIKLIDFNVTNVLPGWKEGKSLPLKSSEPPSLVSGYKAGYDELQSIWMLGKLLYNIMPVMDIKLDHSNDEQAIMGNAPDEFDPSKSRLKEKATQLIDVLLSSDSDRIASIEAILTDSFFN</sequence>
<dbReference type="InterPro" id="IPR000719">
    <property type="entry name" value="Prot_kinase_dom"/>
</dbReference>
<dbReference type="SMART" id="SM00220">
    <property type="entry name" value="S_TKc"/>
    <property type="match status" value="1"/>
</dbReference>
<evidence type="ECO:0000256" key="6">
    <source>
        <dbReference type="ARBA" id="ARBA00022777"/>
    </source>
</evidence>
<evidence type="ECO:0000256" key="2">
    <source>
        <dbReference type="ARBA" id="ARBA00012513"/>
    </source>
</evidence>
<proteinExistence type="predicted"/>
<keyword evidence="5" id="KW-0547">Nucleotide-binding</keyword>
<comment type="catalytic activity">
    <reaction evidence="9">
        <text>L-seryl-[protein] + ATP = O-phospho-L-seryl-[protein] + ADP + H(+)</text>
        <dbReference type="Rhea" id="RHEA:17989"/>
        <dbReference type="Rhea" id="RHEA-COMP:9863"/>
        <dbReference type="Rhea" id="RHEA-COMP:11604"/>
        <dbReference type="ChEBI" id="CHEBI:15378"/>
        <dbReference type="ChEBI" id="CHEBI:29999"/>
        <dbReference type="ChEBI" id="CHEBI:30616"/>
        <dbReference type="ChEBI" id="CHEBI:83421"/>
        <dbReference type="ChEBI" id="CHEBI:456216"/>
        <dbReference type="EC" id="2.7.11.1"/>
    </reaction>
</comment>
<dbReference type="Gene3D" id="1.10.510.10">
    <property type="entry name" value="Transferase(Phosphotransferase) domain 1"/>
    <property type="match status" value="1"/>
</dbReference>
<dbReference type="SUPFAM" id="SSF56112">
    <property type="entry name" value="Protein kinase-like (PK-like)"/>
    <property type="match status" value="1"/>
</dbReference>
<keyword evidence="4" id="KW-0808">Transferase</keyword>
<keyword evidence="6" id="KW-0418">Kinase</keyword>
<feature type="region of interest" description="Disordered" evidence="10">
    <location>
        <begin position="18"/>
        <end position="80"/>
    </location>
</feature>
<dbReference type="InterPro" id="IPR011009">
    <property type="entry name" value="Kinase-like_dom_sf"/>
</dbReference>
<protein>
    <recommendedName>
        <fullName evidence="2">non-specific serine/threonine protein kinase</fullName>
        <ecNumber evidence="2">2.7.11.1</ecNumber>
    </recommendedName>
</protein>
<comment type="caution">
    <text evidence="12">The sequence shown here is derived from an EMBL/GenBank/DDBJ whole genome shotgun (WGS) entry which is preliminary data.</text>
</comment>
<comment type="subcellular location">
    <subcellularLocation>
        <location evidence="1">Host cell</location>
    </subcellularLocation>
</comment>
<evidence type="ECO:0000256" key="3">
    <source>
        <dbReference type="ARBA" id="ARBA00022527"/>
    </source>
</evidence>
<dbReference type="PANTHER" id="PTHR22984:SF25">
    <property type="entry name" value="PROTEIN KINASE DOMAIN-CONTAINING PROTEIN"/>
    <property type="match status" value="1"/>
</dbReference>
<evidence type="ECO:0000256" key="7">
    <source>
        <dbReference type="ARBA" id="ARBA00022840"/>
    </source>
</evidence>
<keyword evidence="13" id="KW-1185">Reference proteome</keyword>
<organism evidence="12 13">
    <name type="scientific">Batrachochytrium salamandrivorans</name>
    <dbReference type="NCBI Taxonomy" id="1357716"/>
    <lineage>
        <taxon>Eukaryota</taxon>
        <taxon>Fungi</taxon>
        <taxon>Fungi incertae sedis</taxon>
        <taxon>Chytridiomycota</taxon>
        <taxon>Chytridiomycota incertae sedis</taxon>
        <taxon>Chytridiomycetes</taxon>
        <taxon>Rhizophydiales</taxon>
        <taxon>Rhizophydiales incertae sedis</taxon>
        <taxon>Batrachochytrium</taxon>
    </lineage>
</organism>
<evidence type="ECO:0000256" key="9">
    <source>
        <dbReference type="ARBA" id="ARBA00048679"/>
    </source>
</evidence>
<evidence type="ECO:0000259" key="11">
    <source>
        <dbReference type="PROSITE" id="PS50011"/>
    </source>
</evidence>
<dbReference type="Proteomes" id="UP001648503">
    <property type="component" value="Unassembled WGS sequence"/>
</dbReference>
<evidence type="ECO:0000256" key="8">
    <source>
        <dbReference type="ARBA" id="ARBA00047899"/>
    </source>
</evidence>
<feature type="compositionally biased region" description="Low complexity" evidence="10">
    <location>
        <begin position="95"/>
        <end position="108"/>
    </location>
</feature>
<dbReference type="EC" id="2.7.11.1" evidence="2"/>
<keyword evidence="7" id="KW-0067">ATP-binding</keyword>
<feature type="domain" description="Protein kinase" evidence="11">
    <location>
        <begin position="157"/>
        <end position="450"/>
    </location>
</feature>
<dbReference type="InterPro" id="IPR051138">
    <property type="entry name" value="PIM_Ser/Thr_kinase"/>
</dbReference>
<evidence type="ECO:0000256" key="5">
    <source>
        <dbReference type="ARBA" id="ARBA00022741"/>
    </source>
</evidence>
<evidence type="ECO:0000313" key="13">
    <source>
        <dbReference type="Proteomes" id="UP001648503"/>
    </source>
</evidence>
<dbReference type="PANTHER" id="PTHR22984">
    <property type="entry name" value="SERINE/THREONINE-PROTEIN KINASE PIM"/>
    <property type="match status" value="1"/>
</dbReference>
<accession>A0ABQ8FIC2</accession>
<evidence type="ECO:0000313" key="12">
    <source>
        <dbReference type="EMBL" id="KAH6598711.1"/>
    </source>
</evidence>
<evidence type="ECO:0000256" key="4">
    <source>
        <dbReference type="ARBA" id="ARBA00022679"/>
    </source>
</evidence>
<name>A0ABQ8FIC2_9FUNG</name>